<organism evidence="2 3">
    <name type="scientific">Pleurostoma richardsiae</name>
    <dbReference type="NCBI Taxonomy" id="41990"/>
    <lineage>
        <taxon>Eukaryota</taxon>
        <taxon>Fungi</taxon>
        <taxon>Dikarya</taxon>
        <taxon>Ascomycota</taxon>
        <taxon>Pezizomycotina</taxon>
        <taxon>Sordariomycetes</taxon>
        <taxon>Sordariomycetidae</taxon>
        <taxon>Calosphaeriales</taxon>
        <taxon>Pleurostomataceae</taxon>
        <taxon>Pleurostoma</taxon>
    </lineage>
</organism>
<feature type="compositionally biased region" description="Polar residues" evidence="1">
    <location>
        <begin position="1151"/>
        <end position="1166"/>
    </location>
</feature>
<evidence type="ECO:0000313" key="3">
    <source>
        <dbReference type="Proteomes" id="UP001174694"/>
    </source>
</evidence>
<comment type="caution">
    <text evidence="2">The sequence shown here is derived from an EMBL/GenBank/DDBJ whole genome shotgun (WGS) entry which is preliminary data.</text>
</comment>
<feature type="region of interest" description="Disordered" evidence="1">
    <location>
        <begin position="1216"/>
        <end position="1242"/>
    </location>
</feature>
<feature type="compositionally biased region" description="Basic and acidic residues" evidence="1">
    <location>
        <begin position="403"/>
        <end position="417"/>
    </location>
</feature>
<evidence type="ECO:0000313" key="2">
    <source>
        <dbReference type="EMBL" id="KAJ9137531.1"/>
    </source>
</evidence>
<feature type="compositionally biased region" description="Polar residues" evidence="1">
    <location>
        <begin position="320"/>
        <end position="331"/>
    </location>
</feature>
<sequence length="1421" mass="152961">MVDVSLLVQQMHETLSTIHNTIASLSTAEHDSKLDALDQQREAALASLSSRFDLEAEDLARRRKAEREEIAERRRKEDEEREARRRREDEELEGRDRRENSERERKLEDEAKAVEDDVDGQMEAIEEEASRMHEDGRRRLAELEEKRREINRLIDEQLKEPLPTAPKRRRGRGGPNGMAVPSKLPLSTQAVARVQHGNDLKAPEALPLSERDGRVLSDPTEGPTSAADTGETRALLAVVDGNGYNDRHIDGETSVLSRGENLDPGDDEDAHDASPLPIPGIMTHEINELQLSASSLEQYSTTPVEESIREARSLDDDTKGASSLKRSSVGNAPSHDVRHATPPGTEEAPSGQDPGHAPAIPGTMTHGLETNDSSPPDLKSNNSSSGLKLEEGHLPPEAAIGRITEDDSRSSKIDRPQRGTSPLGDTSGAVLSLISGSHAGDEDQDRQPQNSRDLPSDSVEDHHGAMTDGSLPSIDSSTGGSHLHRERLTEDVEKDHVVEPPVSQGYEHQQADTAMINGLGRNIVRGDLKEQTLHQPDPKPLLSGENAVQVAGQAEISTPNHSEGDDAPLHDNHHGSSYLGGQPGDGIANALDDDHPGGPASAKMHYQAEEHSPAGMTGEQLPGAHPPPGLTSSFLLPETGEQNVDSIVANGRIEKGEASDTAVQEFEEHVQATSPDQLSENSNKDVPLKVETAGDVAESVQQPNADNATAEHAQRTASSPAADHRPLGLDIPTPESHLSAIRDESGHTKRTYPDKTIPSQDGSQSERRAEPFAASEQSNREPAFAHEEAAIAPELKLDAAGVDERLGNEIEDDGLELGTTRPDPGGLASHHHIDNEVTLTATSGGDFDVSQKEDALVHIDASHEEHQSPPADEVDTIAEYNSSDEESSVVQDGDRAQVSPGVTGDREMEVQDSIEHPHQESAAQSWHSVDESEPTLHDSSLLNNLEAEAALLSDDNEPQEDGTDTESPAFMTPVQSAGLESTSPPYAEIDGVSLDVEEAPTSPSSFEPERVAAEVENTSTVQGQDDLFDDDSDGHSEYGADSGNGYLEGSSAVVEQVVTHSGFKEHDGPQTAIPAPVDAQMMAPEPYHAEEYVRRLDEPSIEGPLQDQEADETKADIDFVSREETDDGQSTPRLEPLTIEGATEAALSTLEADTSSAQSRGLANSRHNPERPQTPPAQAAQAHEQPPEDPTGADFDAAMFVPRDVTNVPWRARHDSIPQSLHSQTTLSSSPSSPVRSSQALDKHDPVIRDSWSTPLQNHYLSGIGGVAGRPRNDSQSTDYDPYNYDAKYSSPQAPLQQGDPLPSPAIVETGTGSQRNSITTSSPGSLFQKMRNVFENPAGNKISTPGAASPLRDNAGRSRPSSWVFSTTPAKRNSVGSVNRMMDRDEDDGGYDSPGDQRGGFLNEADADVDERSALLSSLN</sequence>
<feature type="region of interest" description="Disordered" evidence="1">
    <location>
        <begin position="852"/>
        <end position="1047"/>
    </location>
</feature>
<keyword evidence="3" id="KW-1185">Reference proteome</keyword>
<dbReference type="EMBL" id="JANBVO010000034">
    <property type="protein sequence ID" value="KAJ9137531.1"/>
    <property type="molecule type" value="Genomic_DNA"/>
</dbReference>
<reference evidence="2" key="1">
    <citation type="submission" date="2022-07" db="EMBL/GenBank/DDBJ databases">
        <title>Fungi with potential for degradation of polypropylene.</title>
        <authorList>
            <person name="Gostincar C."/>
        </authorList>
    </citation>
    <scope>NUCLEOTIDE SEQUENCE</scope>
    <source>
        <strain evidence="2">EXF-13308</strain>
    </source>
</reference>
<feature type="region of interest" description="Disordered" evidence="1">
    <location>
        <begin position="297"/>
        <end position="494"/>
    </location>
</feature>
<evidence type="ECO:0000256" key="1">
    <source>
        <dbReference type="SAM" id="MobiDB-lite"/>
    </source>
</evidence>
<feature type="compositionally biased region" description="Low complexity" evidence="1">
    <location>
        <begin position="1218"/>
        <end position="1240"/>
    </location>
</feature>
<feature type="compositionally biased region" description="Basic and acidic residues" evidence="1">
    <location>
        <begin position="1111"/>
        <end position="1123"/>
    </location>
</feature>
<feature type="compositionally biased region" description="Polar residues" evidence="1">
    <location>
        <begin position="671"/>
        <end position="681"/>
    </location>
</feature>
<feature type="region of interest" description="Disordered" evidence="1">
    <location>
        <begin position="1263"/>
        <end position="1421"/>
    </location>
</feature>
<feature type="compositionally biased region" description="Acidic residues" evidence="1">
    <location>
        <begin position="872"/>
        <end position="887"/>
    </location>
</feature>
<feature type="region of interest" description="Disordered" evidence="1">
    <location>
        <begin position="557"/>
        <end position="636"/>
    </location>
</feature>
<feature type="region of interest" description="Disordered" evidence="1">
    <location>
        <begin position="57"/>
        <end position="120"/>
    </location>
</feature>
<feature type="compositionally biased region" description="Polar residues" evidence="1">
    <location>
        <begin position="1360"/>
        <end position="1378"/>
    </location>
</feature>
<accession>A0AA38RNW8</accession>
<feature type="compositionally biased region" description="Basic and acidic residues" evidence="1">
    <location>
        <begin position="562"/>
        <end position="574"/>
    </location>
</feature>
<feature type="compositionally biased region" description="Acidic residues" evidence="1">
    <location>
        <begin position="954"/>
        <end position="964"/>
    </location>
</feature>
<dbReference type="Proteomes" id="UP001174694">
    <property type="component" value="Unassembled WGS sequence"/>
</dbReference>
<feature type="compositionally biased region" description="Basic and acidic residues" evidence="1">
    <location>
        <begin position="852"/>
        <end position="867"/>
    </location>
</feature>
<feature type="compositionally biased region" description="Low complexity" evidence="1">
    <location>
        <begin position="939"/>
        <end position="953"/>
    </location>
</feature>
<proteinExistence type="predicted"/>
<feature type="compositionally biased region" description="Basic and acidic residues" evidence="1">
    <location>
        <begin position="306"/>
        <end position="319"/>
    </location>
</feature>
<feature type="compositionally biased region" description="Basic and acidic residues" evidence="1">
    <location>
        <begin position="740"/>
        <end position="753"/>
    </location>
</feature>
<feature type="compositionally biased region" description="Polar residues" evidence="1">
    <location>
        <begin position="1311"/>
        <end position="1326"/>
    </location>
</feature>
<feature type="region of interest" description="Disordered" evidence="1">
    <location>
        <begin position="656"/>
        <end position="782"/>
    </location>
</feature>
<gene>
    <name evidence="2" type="ORF">NKR23_g9112</name>
</gene>
<feature type="region of interest" description="Disordered" evidence="1">
    <location>
        <begin position="196"/>
        <end position="280"/>
    </location>
</feature>
<feature type="region of interest" description="Disordered" evidence="1">
    <location>
        <begin position="152"/>
        <end position="184"/>
    </location>
</feature>
<feature type="compositionally biased region" description="Polar residues" evidence="1">
    <location>
        <begin position="973"/>
        <end position="984"/>
    </location>
</feature>
<feature type="compositionally biased region" description="Basic and acidic residues" evidence="1">
    <location>
        <begin position="57"/>
        <end position="115"/>
    </location>
</feature>
<feature type="compositionally biased region" description="Basic and acidic residues" evidence="1">
    <location>
        <begin position="904"/>
        <end position="919"/>
    </location>
</feature>
<feature type="region of interest" description="Disordered" evidence="1">
    <location>
        <begin position="1095"/>
        <end position="1200"/>
    </location>
</feature>
<protein>
    <submittedName>
        <fullName evidence="2">Uncharacterized protein</fullName>
    </submittedName>
</protein>
<name>A0AA38RNW8_9PEZI</name>
<feature type="region of interest" description="Disordered" evidence="1">
    <location>
        <begin position="808"/>
        <end position="831"/>
    </location>
</feature>